<feature type="transmembrane region" description="Helical" evidence="6">
    <location>
        <begin position="244"/>
        <end position="261"/>
    </location>
</feature>
<dbReference type="AlphaFoldDB" id="A0A3N5BVE6"/>
<evidence type="ECO:0000256" key="2">
    <source>
        <dbReference type="ARBA" id="ARBA00009142"/>
    </source>
</evidence>
<evidence type="ECO:0000313" key="7">
    <source>
        <dbReference type="EMBL" id="RPF49875.1"/>
    </source>
</evidence>
<dbReference type="PANTHER" id="PTHR43701">
    <property type="entry name" value="MEMBRANE TRANSPORTER PROTEIN MJ0441-RELATED"/>
    <property type="match status" value="1"/>
</dbReference>
<keyword evidence="3 6" id="KW-0812">Transmembrane</keyword>
<dbReference type="OrthoDB" id="9780109at2"/>
<dbReference type="RefSeq" id="WP_123928026.1">
    <property type="nucleotide sequence ID" value="NZ_RKRE01000001.1"/>
</dbReference>
<name>A0A3N5BVE6_9THEO</name>
<sequence>MHIFLPIANMNMPILLVLGLGGVVGFLSGLFGVGGGFLLTPLLIMAGVPPAVATASDTNQIVAASVSGTLAHSRSGNVDFKLGAIILIGGLIGGTFGTDMVRHLRSLGNFDFVVKLAYVVMLFFVGIFMFQESVRALRCKKAGEIAEKQDACSTPRFAARLPLRIYFPVSGIECSVVALVALGFLIGILAALMGVGGGFIMLPVMIYLLGIPTLKAVGTSIFTVVFTAINVTLAQATVNGTVDVVLAVLLLIGSSLGAQFGAKISRRLAGEQLRVAFSAIVLAVMVKMLYQLVTKPASLFVIGGGH</sequence>
<comment type="caution">
    <text evidence="7">The sequence shown here is derived from an EMBL/GenBank/DDBJ whole genome shotgun (WGS) entry which is preliminary data.</text>
</comment>
<keyword evidence="4 6" id="KW-1133">Transmembrane helix</keyword>
<dbReference type="Pfam" id="PF01925">
    <property type="entry name" value="TauE"/>
    <property type="match status" value="1"/>
</dbReference>
<reference evidence="7 8" key="1">
    <citation type="submission" date="2018-11" db="EMBL/GenBank/DDBJ databases">
        <title>Genomic Encyclopedia of Type Strains, Phase IV (KMG-IV): sequencing the most valuable type-strain genomes for metagenomic binning, comparative biology and taxonomic classification.</title>
        <authorList>
            <person name="Goeker M."/>
        </authorList>
    </citation>
    <scope>NUCLEOTIDE SEQUENCE [LARGE SCALE GENOMIC DNA]</scope>
    <source>
        <strain evidence="7 8">DSM 102936</strain>
    </source>
</reference>
<dbReference type="GO" id="GO:0005886">
    <property type="term" value="C:plasma membrane"/>
    <property type="evidence" value="ECO:0007669"/>
    <property type="project" value="UniProtKB-SubCell"/>
</dbReference>
<evidence type="ECO:0000256" key="5">
    <source>
        <dbReference type="ARBA" id="ARBA00023136"/>
    </source>
</evidence>
<organism evidence="7 8">
    <name type="scientific">Thermodesulfitimonas autotrophica</name>
    <dbReference type="NCBI Taxonomy" id="1894989"/>
    <lineage>
        <taxon>Bacteria</taxon>
        <taxon>Bacillati</taxon>
        <taxon>Bacillota</taxon>
        <taxon>Clostridia</taxon>
        <taxon>Thermoanaerobacterales</taxon>
        <taxon>Thermoanaerobacteraceae</taxon>
        <taxon>Thermodesulfitimonas</taxon>
    </lineage>
</organism>
<comment type="subcellular location">
    <subcellularLocation>
        <location evidence="6">Cell membrane</location>
        <topology evidence="6">Multi-pass membrane protein</topology>
    </subcellularLocation>
    <subcellularLocation>
        <location evidence="1">Membrane</location>
        <topology evidence="1">Multi-pass membrane protein</topology>
    </subcellularLocation>
</comment>
<evidence type="ECO:0000256" key="3">
    <source>
        <dbReference type="ARBA" id="ARBA00022692"/>
    </source>
</evidence>
<feature type="transmembrane region" description="Helical" evidence="6">
    <location>
        <begin position="273"/>
        <end position="293"/>
    </location>
</feature>
<dbReference type="Proteomes" id="UP000282654">
    <property type="component" value="Unassembled WGS sequence"/>
</dbReference>
<dbReference type="PANTHER" id="PTHR43701:SF12">
    <property type="entry name" value="MEMBRANE TRANSPORTER PROTEIN YTNM-RELATED"/>
    <property type="match status" value="1"/>
</dbReference>
<accession>A0A3N5BVE6</accession>
<dbReference type="InterPro" id="IPR002781">
    <property type="entry name" value="TM_pro_TauE-like"/>
</dbReference>
<feature type="transmembrane region" description="Helical" evidence="6">
    <location>
        <begin position="176"/>
        <end position="209"/>
    </location>
</feature>
<keyword evidence="8" id="KW-1185">Reference proteome</keyword>
<dbReference type="InterPro" id="IPR051598">
    <property type="entry name" value="TSUP/Inactive_protease-like"/>
</dbReference>
<feature type="transmembrane region" description="Helical" evidence="6">
    <location>
        <begin position="82"/>
        <end position="100"/>
    </location>
</feature>
<evidence type="ECO:0000256" key="4">
    <source>
        <dbReference type="ARBA" id="ARBA00022989"/>
    </source>
</evidence>
<feature type="transmembrane region" description="Helical" evidence="6">
    <location>
        <begin position="216"/>
        <end position="238"/>
    </location>
</feature>
<proteinExistence type="inferred from homology"/>
<feature type="transmembrane region" description="Helical" evidence="6">
    <location>
        <begin position="112"/>
        <end position="130"/>
    </location>
</feature>
<gene>
    <name evidence="7" type="ORF">EDD75_0701</name>
</gene>
<comment type="similarity">
    <text evidence="2 6">Belongs to the 4-toluene sulfonate uptake permease (TSUP) (TC 2.A.102) family.</text>
</comment>
<keyword evidence="6" id="KW-1003">Cell membrane</keyword>
<evidence type="ECO:0000256" key="6">
    <source>
        <dbReference type="RuleBase" id="RU363041"/>
    </source>
</evidence>
<keyword evidence="5 6" id="KW-0472">Membrane</keyword>
<evidence type="ECO:0000313" key="8">
    <source>
        <dbReference type="Proteomes" id="UP000282654"/>
    </source>
</evidence>
<protein>
    <recommendedName>
        <fullName evidence="6">Probable membrane transporter protein</fullName>
    </recommendedName>
</protein>
<dbReference type="EMBL" id="RKRE01000001">
    <property type="protein sequence ID" value="RPF49875.1"/>
    <property type="molecule type" value="Genomic_DNA"/>
</dbReference>
<evidence type="ECO:0000256" key="1">
    <source>
        <dbReference type="ARBA" id="ARBA00004141"/>
    </source>
</evidence>
<feature type="transmembrane region" description="Helical" evidence="6">
    <location>
        <begin position="12"/>
        <end position="39"/>
    </location>
</feature>